<sequence>MIFTIGEVLYDLIATELDVTLDKAEGFKKAPGGAPANAASCIATLFHSSGCGGKCYVASKVGDDEFGRGLIQTLKNAHVCTDFIELSADVRTMLVFVSRTMPRQMLFYDNPCAHKEYGTKDIAKALPTLNQCRVIHFGSVCLAPSPMAESHRTGVKSFREHNSRGIVSYDPNVRTSLWPVERHPEYRSIIFEFVPLAHIIKVADDEIAFLANVSELPKGGEAAFIDKFIREHLFVQSVRVVLLTKGDKGAELYVKTAGGIKHVIAVDRIPVDTVDVTGAGDAFIGSFLYGLERLDVTRQSLEEMSEVTVNKFSNLVKFSNITAALSTTKYGGIVGMPTIQEVEEVVKRMSLDVDMAHLK</sequence>
<dbReference type="InterPro" id="IPR011611">
    <property type="entry name" value="PfkB_dom"/>
</dbReference>
<keyword evidence="2" id="KW-0808">Transferase</keyword>
<dbReference type="InterPro" id="IPR029056">
    <property type="entry name" value="Ribokinase-like"/>
</dbReference>
<dbReference type="Gene3D" id="3.40.1190.20">
    <property type="match status" value="1"/>
</dbReference>
<dbReference type="GO" id="GO:0016301">
    <property type="term" value="F:kinase activity"/>
    <property type="evidence" value="ECO:0007669"/>
    <property type="project" value="UniProtKB-KW"/>
</dbReference>
<reference evidence="7 8" key="1">
    <citation type="submission" date="2019-05" db="EMBL/GenBank/DDBJ databases">
        <title>The compact genome of Giardia muris reveals important steps in the evolution of intestinal protozoan parasites.</title>
        <authorList>
            <person name="Xu F."/>
            <person name="Jimenez-Gonzalez A."/>
            <person name="Einarsson E."/>
            <person name="Astvaldsson A."/>
            <person name="Peirasmaki D."/>
            <person name="Eckmann L."/>
            <person name="Andersson J.O."/>
            <person name="Svard S.G."/>
            <person name="Jerlstrom-Hultqvist J."/>
        </authorList>
    </citation>
    <scope>NUCLEOTIDE SEQUENCE [LARGE SCALE GENOMIC DNA]</scope>
    <source>
        <strain evidence="7 8">Roberts-Thomson</strain>
    </source>
</reference>
<dbReference type="VEuPathDB" id="GiardiaDB:GMRT_13993"/>
<evidence type="ECO:0000313" key="8">
    <source>
        <dbReference type="Proteomes" id="UP000315496"/>
    </source>
</evidence>
<comment type="similarity">
    <text evidence="1">Belongs to the carbohydrate kinase PfkB family.</text>
</comment>
<comment type="caution">
    <text evidence="7">The sequence shown here is derived from an EMBL/GenBank/DDBJ whole genome shotgun (WGS) entry which is preliminary data.</text>
</comment>
<dbReference type="AlphaFoldDB" id="A0A4Z1SXR5"/>
<evidence type="ECO:0000313" key="7">
    <source>
        <dbReference type="EMBL" id="TNJ29605.1"/>
    </source>
</evidence>
<evidence type="ECO:0000256" key="4">
    <source>
        <dbReference type="ARBA" id="ARBA00022777"/>
    </source>
</evidence>
<proteinExistence type="inferred from homology"/>
<dbReference type="SUPFAM" id="SSF53613">
    <property type="entry name" value="Ribokinase-like"/>
    <property type="match status" value="1"/>
</dbReference>
<feature type="domain" description="Carbohydrate kinase PfkB" evidence="6">
    <location>
        <begin position="2"/>
        <end position="338"/>
    </location>
</feature>
<accession>A0A4Z1SXR5</accession>
<evidence type="ECO:0000256" key="2">
    <source>
        <dbReference type="ARBA" id="ARBA00022679"/>
    </source>
</evidence>
<keyword evidence="5" id="KW-0067">ATP-binding</keyword>
<keyword evidence="8" id="KW-1185">Reference proteome</keyword>
<dbReference type="EMBL" id="VDLU01000001">
    <property type="protein sequence ID" value="TNJ29605.1"/>
    <property type="molecule type" value="Genomic_DNA"/>
</dbReference>
<dbReference type="OrthoDB" id="415590at2759"/>
<evidence type="ECO:0000256" key="3">
    <source>
        <dbReference type="ARBA" id="ARBA00022741"/>
    </source>
</evidence>
<dbReference type="InterPro" id="IPR050306">
    <property type="entry name" value="PfkB_Carbo_kinase"/>
</dbReference>
<dbReference type="CDD" id="cd01167">
    <property type="entry name" value="bac_FRK"/>
    <property type="match status" value="1"/>
</dbReference>
<keyword evidence="4 7" id="KW-0418">Kinase</keyword>
<evidence type="ECO:0000256" key="1">
    <source>
        <dbReference type="ARBA" id="ARBA00010688"/>
    </source>
</evidence>
<gene>
    <name evidence="7" type="ORF">GMRT_13993</name>
</gene>
<organism evidence="7 8">
    <name type="scientific">Giardia muris</name>
    <dbReference type="NCBI Taxonomy" id="5742"/>
    <lineage>
        <taxon>Eukaryota</taxon>
        <taxon>Metamonada</taxon>
        <taxon>Diplomonadida</taxon>
        <taxon>Hexamitidae</taxon>
        <taxon>Giardiinae</taxon>
        <taxon>Giardia</taxon>
    </lineage>
</organism>
<evidence type="ECO:0000256" key="5">
    <source>
        <dbReference type="ARBA" id="ARBA00022840"/>
    </source>
</evidence>
<dbReference type="GO" id="GO:0005524">
    <property type="term" value="F:ATP binding"/>
    <property type="evidence" value="ECO:0007669"/>
    <property type="project" value="UniProtKB-KW"/>
</dbReference>
<dbReference type="Proteomes" id="UP000315496">
    <property type="component" value="Chromosome 1"/>
</dbReference>
<dbReference type="Pfam" id="PF00294">
    <property type="entry name" value="PfkB"/>
    <property type="match status" value="1"/>
</dbReference>
<protein>
    <submittedName>
        <fullName evidence="7">Fructokinase</fullName>
    </submittedName>
</protein>
<dbReference type="PANTHER" id="PTHR43085">
    <property type="entry name" value="HEXOKINASE FAMILY MEMBER"/>
    <property type="match status" value="1"/>
</dbReference>
<dbReference type="PANTHER" id="PTHR43085:SF1">
    <property type="entry name" value="PSEUDOURIDINE KINASE-RELATED"/>
    <property type="match status" value="1"/>
</dbReference>
<evidence type="ECO:0000259" key="6">
    <source>
        <dbReference type="Pfam" id="PF00294"/>
    </source>
</evidence>
<name>A0A4Z1SXR5_GIAMU</name>
<keyword evidence="3" id="KW-0547">Nucleotide-binding</keyword>